<keyword evidence="1" id="KW-0479">Metal-binding</keyword>
<comment type="caution">
    <text evidence="5">The sequence shown here is derived from an EMBL/GenBank/DDBJ whole genome shotgun (WGS) entry which is preliminary data.</text>
</comment>
<sequence length="361" mass="41073">MLQLFEYELPFQTAFKTGVSEYKTRKGVLLHYRDNNLDFLSEASPLPGFSKESIDKVLKSLTDQKKWIEEFLDGNLDLQSIRELINIKELNLPSIQFGISFLSLSVLAKREGKTVYELLDKGTPKKILINDVIGHSTTPEMKRDIESSIKKGFNVLKIKAPYPLNDLPSLIGSIHKQYPDIKFRMDANQSWPRSELRKIFSLLNHLPIEYIEEPCPISDLSELEKIQSESNLPIALDESISTIPRLKKVLNLYPKLVLIIKPMLLGNILKIHETISQFRSNSKQIVVTTMLESKIGRSMTASTAFLIGDPEMRHGLHTGHLLADDLLPDFIIENGSIQNLQPNPCTDSFSQIKTSYLKKLR</sequence>
<dbReference type="SUPFAM" id="SSF54826">
    <property type="entry name" value="Enolase N-terminal domain-like"/>
    <property type="match status" value="1"/>
</dbReference>
<dbReference type="Pfam" id="PF21508">
    <property type="entry name" value="MenC_N"/>
    <property type="match status" value="1"/>
</dbReference>
<feature type="domain" description="Mandelate racemase/muconate lactonizing enzyme C-terminal" evidence="4">
    <location>
        <begin position="139"/>
        <end position="233"/>
    </location>
</feature>
<dbReference type="SFLD" id="SFLDG00180">
    <property type="entry name" value="muconate_cycloisomerase"/>
    <property type="match status" value="1"/>
</dbReference>
<dbReference type="InterPro" id="IPR018110">
    <property type="entry name" value="Mandel_Rmase/mucon_lact_enz_CS"/>
</dbReference>
<dbReference type="Pfam" id="PF13378">
    <property type="entry name" value="MR_MLE_C"/>
    <property type="match status" value="1"/>
</dbReference>
<protein>
    <recommendedName>
        <fullName evidence="4">Mandelate racemase/muconate lactonizing enzyme C-terminal domain-containing protein</fullName>
    </recommendedName>
</protein>
<dbReference type="SUPFAM" id="SSF51604">
    <property type="entry name" value="Enolase C-terminal domain-like"/>
    <property type="match status" value="1"/>
</dbReference>
<evidence type="ECO:0000256" key="3">
    <source>
        <dbReference type="ARBA" id="ARBA00023239"/>
    </source>
</evidence>
<accession>A0ABS9KE00</accession>
<dbReference type="RefSeq" id="WP_237854368.1">
    <property type="nucleotide sequence ID" value="NZ_JAKLWS010000012.1"/>
</dbReference>
<evidence type="ECO:0000259" key="4">
    <source>
        <dbReference type="SMART" id="SM00922"/>
    </source>
</evidence>
<dbReference type="EMBL" id="JAKLWS010000012">
    <property type="protein sequence ID" value="MCG2589089.1"/>
    <property type="molecule type" value="Genomic_DNA"/>
</dbReference>
<name>A0ABS9KE00_9BACT</name>
<dbReference type="Proteomes" id="UP001165366">
    <property type="component" value="Unassembled WGS sequence"/>
</dbReference>
<evidence type="ECO:0000256" key="1">
    <source>
        <dbReference type="ARBA" id="ARBA00022723"/>
    </source>
</evidence>
<dbReference type="InterPro" id="IPR029017">
    <property type="entry name" value="Enolase-like_N"/>
</dbReference>
<organism evidence="5 6">
    <name type="scientific">Rhodohalobacter sulfatireducens</name>
    <dbReference type="NCBI Taxonomy" id="2911366"/>
    <lineage>
        <taxon>Bacteria</taxon>
        <taxon>Pseudomonadati</taxon>
        <taxon>Balneolota</taxon>
        <taxon>Balneolia</taxon>
        <taxon>Balneolales</taxon>
        <taxon>Balneolaceae</taxon>
        <taxon>Rhodohalobacter</taxon>
    </lineage>
</organism>
<dbReference type="InterPro" id="IPR036849">
    <property type="entry name" value="Enolase-like_C_sf"/>
</dbReference>
<proteinExistence type="predicted"/>
<gene>
    <name evidence="5" type="ORF">L6773_10955</name>
</gene>
<dbReference type="PROSITE" id="PS00909">
    <property type="entry name" value="MR_MLE_2"/>
    <property type="match status" value="1"/>
</dbReference>
<dbReference type="PANTHER" id="PTHR48073">
    <property type="entry name" value="O-SUCCINYLBENZOATE SYNTHASE-RELATED"/>
    <property type="match status" value="1"/>
</dbReference>
<dbReference type="InterPro" id="IPR013342">
    <property type="entry name" value="Mandelate_racemase_C"/>
</dbReference>
<keyword evidence="3" id="KW-0456">Lyase</keyword>
<dbReference type="SFLD" id="SFLDF00009">
    <property type="entry name" value="o-succinylbenzoate_synthase"/>
    <property type="match status" value="1"/>
</dbReference>
<reference evidence="5" key="1">
    <citation type="submission" date="2022-01" db="EMBL/GenBank/DDBJ databases">
        <authorList>
            <person name="Wang Y."/>
        </authorList>
    </citation>
    <scope>NUCLEOTIDE SEQUENCE</scope>
    <source>
        <strain evidence="5">WB101</strain>
    </source>
</reference>
<dbReference type="Gene3D" id="3.20.20.120">
    <property type="entry name" value="Enolase-like C-terminal domain"/>
    <property type="match status" value="1"/>
</dbReference>
<dbReference type="PANTHER" id="PTHR48073:SF2">
    <property type="entry name" value="O-SUCCINYLBENZOATE SYNTHASE"/>
    <property type="match status" value="1"/>
</dbReference>
<dbReference type="SMART" id="SM00922">
    <property type="entry name" value="MR_MLE"/>
    <property type="match status" value="1"/>
</dbReference>
<keyword evidence="2" id="KW-0460">Magnesium</keyword>
<reference evidence="5" key="2">
    <citation type="submission" date="2024-05" db="EMBL/GenBank/DDBJ databases">
        <title>Rhodohalobacter halophilus gen. nov., sp. nov., a moderately halophilic member of the family Balneolaceae.</title>
        <authorList>
            <person name="Xia J."/>
        </authorList>
    </citation>
    <scope>NUCLEOTIDE SEQUENCE</scope>
    <source>
        <strain evidence="5">WB101</strain>
    </source>
</reference>
<keyword evidence="6" id="KW-1185">Reference proteome</keyword>
<evidence type="ECO:0000256" key="2">
    <source>
        <dbReference type="ARBA" id="ARBA00022842"/>
    </source>
</evidence>
<dbReference type="InterPro" id="IPR029065">
    <property type="entry name" value="Enolase_C-like"/>
</dbReference>
<dbReference type="InterPro" id="IPR041338">
    <property type="entry name" value="OSBS_N"/>
</dbReference>
<dbReference type="SFLD" id="SFLDS00001">
    <property type="entry name" value="Enolase"/>
    <property type="match status" value="1"/>
</dbReference>
<evidence type="ECO:0000313" key="6">
    <source>
        <dbReference type="Proteomes" id="UP001165366"/>
    </source>
</evidence>
<dbReference type="Gene3D" id="3.30.390.10">
    <property type="entry name" value="Enolase-like, N-terminal domain"/>
    <property type="match status" value="1"/>
</dbReference>
<evidence type="ECO:0000313" key="5">
    <source>
        <dbReference type="EMBL" id="MCG2589089.1"/>
    </source>
</evidence>